<dbReference type="GO" id="GO:0006537">
    <property type="term" value="P:glutamate biosynthetic process"/>
    <property type="evidence" value="ECO:0007669"/>
    <property type="project" value="InterPro"/>
</dbReference>
<accession>A1RQU3</accession>
<dbReference type="Gene3D" id="3.20.20.70">
    <property type="entry name" value="Aldolase class I"/>
    <property type="match status" value="1"/>
</dbReference>
<dbReference type="OrthoDB" id="2837at2157"/>
<dbReference type="Proteomes" id="UP000002595">
    <property type="component" value="Chromosome"/>
</dbReference>
<evidence type="ECO:0000313" key="4">
    <source>
        <dbReference type="Proteomes" id="UP000002595"/>
    </source>
</evidence>
<dbReference type="STRING" id="384616.Pisl_0142"/>
<dbReference type="GeneID" id="4617620"/>
<keyword evidence="3" id="KW-0560">Oxidoreductase</keyword>
<dbReference type="SUPFAM" id="SSF51395">
    <property type="entry name" value="FMN-linked oxidoreductases"/>
    <property type="match status" value="1"/>
</dbReference>
<feature type="domain" description="Glutamate synthase" evidence="2">
    <location>
        <begin position="116"/>
        <end position="391"/>
    </location>
</feature>
<dbReference type="Pfam" id="PF01645">
    <property type="entry name" value="Glu_synthase"/>
    <property type="match status" value="1"/>
</dbReference>
<reference evidence="3" key="1">
    <citation type="submission" date="2006-12" db="EMBL/GenBank/DDBJ databases">
        <title>Complete sequence of Pyrobaculum islandicum DSM 4184.</title>
        <authorList>
            <person name="Copeland A."/>
            <person name="Lucas S."/>
            <person name="Lapidus A."/>
            <person name="Barry K."/>
            <person name="Detter J.C."/>
            <person name="Glavina del Rio T."/>
            <person name="Dalin E."/>
            <person name="Tice H."/>
            <person name="Pitluck S."/>
            <person name="Meincke L."/>
            <person name="Brettin T."/>
            <person name="Bruce D."/>
            <person name="Han C."/>
            <person name="Tapia R."/>
            <person name="Gilna P."/>
            <person name="Schmutz J."/>
            <person name="Larimer F."/>
            <person name="Land M."/>
            <person name="Hauser L."/>
            <person name="Kyrpides N."/>
            <person name="Mikhailova N."/>
            <person name="Cozen A.E."/>
            <person name="Fitz-Gibbon S.T."/>
            <person name="House C.H."/>
            <person name="Saltikov C."/>
            <person name="Lowe T."/>
            <person name="Richardson P."/>
        </authorList>
    </citation>
    <scope>NUCLEOTIDE SEQUENCE [LARGE SCALE GENOMIC DNA]</scope>
    <source>
        <strain evidence="3">DSM 4184</strain>
    </source>
</reference>
<organism evidence="3 4">
    <name type="scientific">Pyrobaculum islandicum (strain DSM 4184 / JCM 9189 / GEO3)</name>
    <dbReference type="NCBI Taxonomy" id="384616"/>
    <lineage>
        <taxon>Archaea</taxon>
        <taxon>Thermoproteota</taxon>
        <taxon>Thermoprotei</taxon>
        <taxon>Thermoproteales</taxon>
        <taxon>Thermoproteaceae</taxon>
        <taxon>Pyrobaculum</taxon>
    </lineage>
</organism>
<dbReference type="HOGENOM" id="CLU_592672_0_0_2"/>
<dbReference type="AlphaFoldDB" id="A1RQU3"/>
<evidence type="ECO:0000313" key="3">
    <source>
        <dbReference type="EMBL" id="ABL87325.1"/>
    </source>
</evidence>
<dbReference type="InterPro" id="IPR002932">
    <property type="entry name" value="Glu_synthdom"/>
</dbReference>
<dbReference type="PANTHER" id="PTHR43819:SF1">
    <property type="entry name" value="ARCHAEAL-TYPE GLUTAMATE SYNTHASE [NADPH]"/>
    <property type="match status" value="1"/>
</dbReference>
<keyword evidence="4" id="KW-1185">Reference proteome</keyword>
<protein>
    <submittedName>
        <fullName evidence="3">Glutamate synthase (NADPH) GltB2 subunit</fullName>
        <ecNumber evidence="3">1.4.1.13</ecNumber>
    </submittedName>
</protein>
<comment type="similarity">
    <text evidence="1">Belongs to the glutamate synthase family.</text>
</comment>
<dbReference type="GO" id="GO:0004355">
    <property type="term" value="F:glutamate synthase (NADPH) activity"/>
    <property type="evidence" value="ECO:0007669"/>
    <property type="project" value="UniProtKB-EC"/>
</dbReference>
<gene>
    <name evidence="3" type="ordered locus">Pisl_0142</name>
</gene>
<dbReference type="PANTHER" id="PTHR43819">
    <property type="entry name" value="ARCHAEAL-TYPE GLUTAMATE SYNTHASE [NADPH]"/>
    <property type="match status" value="1"/>
</dbReference>
<dbReference type="EC" id="1.4.1.13" evidence="3"/>
<dbReference type="KEGG" id="pis:Pisl_0142"/>
<name>A1RQU3_PYRIL</name>
<dbReference type="eggNOG" id="arCOG00619">
    <property type="taxonomic scope" value="Archaea"/>
</dbReference>
<dbReference type="RefSeq" id="WP_011761902.1">
    <property type="nucleotide sequence ID" value="NC_008701.1"/>
</dbReference>
<dbReference type="InterPro" id="IPR013785">
    <property type="entry name" value="Aldolase_TIM"/>
</dbReference>
<evidence type="ECO:0000256" key="1">
    <source>
        <dbReference type="ARBA" id="ARBA00009716"/>
    </source>
</evidence>
<dbReference type="EMBL" id="CP000504">
    <property type="protein sequence ID" value="ABL87325.1"/>
    <property type="molecule type" value="Genomic_DNA"/>
</dbReference>
<proteinExistence type="inferred from homology"/>
<sequence length="461" mass="50024">MLLLAKLILRLRGLYFGIRGFREFFKDYPVDEIAYRALRGKEAVYPFGLLASYGSAVLGAGVHRRGCPRFYTLDDILLMPPAFTPLRLKKAAELLREPTFADVNTETLVGGFPASMPVVVGSMGSTDVASKTAIAIAKAAAKAGIPLGIGENVATVRGYSRRITRGHPSFKERLLAYLTNMGKHGGVFIQESVEDAYDELWNRVYSDKDLEQYVEEGRIGFEIKVGQGAKPGLGGVIKIPKEQAEKLRRKYLIDYDGGKYATRYSVPGTFTREILTGAIRFMKTAYPKAKIWIKLGPFRDAAEVIEVASREGADAVVIDGKEGGTGMAPTVALKDLGYPTVVGLKYIKAAREAGVKTSLLIAGRLYNGGHVVKAVALGATAVYMARPFLIAALTKGEEGVSKYIESLKLEIQMAVSALGKYDVRDLAPEDVAAATKELAEMLSIPYIYASPPKPLEAVQQA</sequence>
<evidence type="ECO:0000259" key="2">
    <source>
        <dbReference type="Pfam" id="PF01645"/>
    </source>
</evidence>